<dbReference type="EMBL" id="JAIXNE010000002">
    <property type="protein sequence ID" value="MCA6074834.1"/>
    <property type="molecule type" value="Genomic_DNA"/>
</dbReference>
<dbReference type="PANTHER" id="PTHR43818:SF1">
    <property type="entry name" value="GLYCOSYL HYDROLASE FAMILY 109 PROTEIN"/>
    <property type="match status" value="1"/>
</dbReference>
<reference evidence="8" key="1">
    <citation type="submission" date="2021-09" db="EMBL/GenBank/DDBJ databases">
        <title>Fulvivirga sp. isolated from coastal sediment.</title>
        <authorList>
            <person name="Yu H."/>
        </authorList>
    </citation>
    <scope>NUCLEOTIDE SEQUENCE</scope>
    <source>
        <strain evidence="8">1062</strain>
    </source>
</reference>
<keyword evidence="5" id="KW-0326">Glycosidase</keyword>
<dbReference type="EMBL" id="JAIXNE010000004">
    <property type="protein sequence ID" value="MCA6077139.1"/>
    <property type="molecule type" value="Genomic_DNA"/>
</dbReference>
<dbReference type="InterPro" id="IPR000683">
    <property type="entry name" value="Gfo/Idh/MocA-like_OxRdtase_N"/>
</dbReference>
<keyword evidence="11" id="KW-1185">Reference proteome</keyword>
<evidence type="ECO:0000313" key="9">
    <source>
        <dbReference type="EMBL" id="MCA6076011.1"/>
    </source>
</evidence>
<feature type="domain" description="Gfo/Idh/MocA-like oxidoreductase N-terminal" evidence="6">
    <location>
        <begin position="57"/>
        <end position="182"/>
    </location>
</feature>
<evidence type="ECO:0000259" key="6">
    <source>
        <dbReference type="Pfam" id="PF01408"/>
    </source>
</evidence>
<evidence type="ECO:0000256" key="3">
    <source>
        <dbReference type="ARBA" id="ARBA00022801"/>
    </source>
</evidence>
<name>A0A9X1HR52_9BACT</name>
<evidence type="ECO:0000256" key="2">
    <source>
        <dbReference type="ARBA" id="ARBA00009329"/>
    </source>
</evidence>
<dbReference type="InterPro" id="IPR006311">
    <property type="entry name" value="TAT_signal"/>
</dbReference>
<dbReference type="Proteomes" id="UP001139409">
    <property type="component" value="Unassembled WGS sequence"/>
</dbReference>
<dbReference type="Pfam" id="PF01408">
    <property type="entry name" value="GFO_IDH_MocA"/>
    <property type="match status" value="1"/>
</dbReference>
<evidence type="ECO:0000256" key="4">
    <source>
        <dbReference type="ARBA" id="ARBA00023027"/>
    </source>
</evidence>
<dbReference type="EMBL" id="JAIXNE010000003">
    <property type="protein sequence ID" value="MCA6076011.1"/>
    <property type="molecule type" value="Genomic_DNA"/>
</dbReference>
<comment type="cofactor">
    <cofactor evidence="1">
        <name>NAD(+)</name>
        <dbReference type="ChEBI" id="CHEBI:57540"/>
    </cofactor>
</comment>
<organism evidence="8 11">
    <name type="scientific">Fulvivirga sedimenti</name>
    <dbReference type="NCBI Taxonomy" id="2879465"/>
    <lineage>
        <taxon>Bacteria</taxon>
        <taxon>Pseudomonadati</taxon>
        <taxon>Bacteroidota</taxon>
        <taxon>Cytophagia</taxon>
        <taxon>Cytophagales</taxon>
        <taxon>Fulvivirgaceae</taxon>
        <taxon>Fulvivirga</taxon>
    </lineage>
</organism>
<evidence type="ECO:0000256" key="5">
    <source>
        <dbReference type="ARBA" id="ARBA00023295"/>
    </source>
</evidence>
<dbReference type="Pfam" id="PF21252">
    <property type="entry name" value="Glyco_hydro_109_C"/>
    <property type="match status" value="1"/>
</dbReference>
<dbReference type="PROSITE" id="PS51318">
    <property type="entry name" value="TAT"/>
    <property type="match status" value="1"/>
</dbReference>
<dbReference type="SUPFAM" id="SSF51735">
    <property type="entry name" value="NAD(P)-binding Rossmann-fold domains"/>
    <property type="match status" value="1"/>
</dbReference>
<dbReference type="GO" id="GO:0000166">
    <property type="term" value="F:nucleotide binding"/>
    <property type="evidence" value="ECO:0007669"/>
    <property type="project" value="InterPro"/>
</dbReference>
<dbReference type="AlphaFoldDB" id="A0A9X1HR52"/>
<dbReference type="InterPro" id="IPR050463">
    <property type="entry name" value="Gfo/Idh/MocA_oxidrdct_glycsds"/>
</dbReference>
<feature type="domain" description="Glycosyl hydrolase 109 C-terminal" evidence="7">
    <location>
        <begin position="193"/>
        <end position="345"/>
    </location>
</feature>
<gene>
    <name evidence="8" type="ORF">LDX50_08125</name>
    <name evidence="9" type="ORF">LDX50_14095</name>
    <name evidence="10" type="ORF">LDX50_19815</name>
</gene>
<dbReference type="InterPro" id="IPR049303">
    <property type="entry name" value="Glyco_hydro_109_C"/>
</dbReference>
<evidence type="ECO:0000256" key="1">
    <source>
        <dbReference type="ARBA" id="ARBA00001911"/>
    </source>
</evidence>
<keyword evidence="3" id="KW-0378">Hydrolase</keyword>
<sequence>MKSTDRRSFLKNSGLLGLGLFAGSVSQVNARTTMFRTIGRNAEFNMSGYAAPPLETVRVGIVGLGMRGPGAVNRLSFIEGVEIRALCDLIPERAEKAKASLKDTPHKPQLYSGSSFAWKEMCEREDLDLIYIATPWEWHTPMAVFAMESGKHAVVEVPAATTLDECWQLVETSERTRKHCMMLENCCYDFFELMTLNMARQGFFGDIIHGEGAYIHNLVDLNFNKETGYQGMWRLKQNFRNGNLYPTHGLGPVCQIMNINRGDQMDHLTSMSTNDFTMAGHARELAQEDAFFNEFAAHTYRGNMNTTLVRTKNGKTIMIQHDVSSPRPYSRIHLISGTRAMARKWPEPHISKGHGWYSTEEVKELEEKYTPGIVKKVGDLARKVGGHGGMDFIMDWRLIDCLRNGLPLDQDVYDAALWSSISPLSEWSVANRSASVDVPDFTRGHWKTNKPVSVLEDYS</sequence>
<comment type="similarity">
    <text evidence="2">Belongs to the Gfo/Idh/MocA family. Glycosyl hydrolase 109 subfamily.</text>
</comment>
<accession>A0A9X1HR52</accession>
<dbReference type="PANTHER" id="PTHR43818">
    <property type="entry name" value="BCDNA.GH03377"/>
    <property type="match status" value="1"/>
</dbReference>
<evidence type="ECO:0000313" key="8">
    <source>
        <dbReference type="EMBL" id="MCA6074834.1"/>
    </source>
</evidence>
<dbReference type="RefSeq" id="WP_225697945.1">
    <property type="nucleotide sequence ID" value="NZ_JAIXNE010000002.1"/>
</dbReference>
<dbReference type="GO" id="GO:0016798">
    <property type="term" value="F:hydrolase activity, acting on glycosyl bonds"/>
    <property type="evidence" value="ECO:0007669"/>
    <property type="project" value="UniProtKB-KW"/>
</dbReference>
<evidence type="ECO:0000313" key="11">
    <source>
        <dbReference type="Proteomes" id="UP001139409"/>
    </source>
</evidence>
<dbReference type="InterPro" id="IPR036291">
    <property type="entry name" value="NAD(P)-bd_dom_sf"/>
</dbReference>
<evidence type="ECO:0000313" key="10">
    <source>
        <dbReference type="EMBL" id="MCA6077139.1"/>
    </source>
</evidence>
<dbReference type="Gene3D" id="3.40.50.720">
    <property type="entry name" value="NAD(P)-binding Rossmann-like Domain"/>
    <property type="match status" value="1"/>
</dbReference>
<comment type="caution">
    <text evidence="8">The sequence shown here is derived from an EMBL/GenBank/DDBJ whole genome shotgun (WGS) entry which is preliminary data.</text>
</comment>
<protein>
    <submittedName>
        <fullName evidence="8">Gfo/Idh/MocA family oxidoreductase</fullName>
    </submittedName>
</protein>
<dbReference type="InterPro" id="IPR019546">
    <property type="entry name" value="TAT_signal_bac_arc"/>
</dbReference>
<evidence type="ECO:0000259" key="7">
    <source>
        <dbReference type="Pfam" id="PF21252"/>
    </source>
</evidence>
<dbReference type="Gene3D" id="3.30.360.10">
    <property type="entry name" value="Dihydrodipicolinate Reductase, domain 2"/>
    <property type="match status" value="1"/>
</dbReference>
<dbReference type="NCBIfam" id="TIGR01409">
    <property type="entry name" value="TAT_signal_seq"/>
    <property type="match status" value="1"/>
</dbReference>
<keyword evidence="4" id="KW-0520">NAD</keyword>
<proteinExistence type="inferred from homology"/>